<dbReference type="Proteomes" id="UP001470230">
    <property type="component" value="Unassembled WGS sequence"/>
</dbReference>
<dbReference type="InterPro" id="IPR049360">
    <property type="entry name" value="T6SS_TssR-like_VWA"/>
</dbReference>
<organism evidence="2 3">
    <name type="scientific">Tritrichomonas musculus</name>
    <dbReference type="NCBI Taxonomy" id="1915356"/>
    <lineage>
        <taxon>Eukaryota</taxon>
        <taxon>Metamonada</taxon>
        <taxon>Parabasalia</taxon>
        <taxon>Tritrichomonadida</taxon>
        <taxon>Tritrichomonadidae</taxon>
        <taxon>Tritrichomonas</taxon>
    </lineage>
</organism>
<proteinExistence type="predicted"/>
<dbReference type="InterPro" id="IPR036465">
    <property type="entry name" value="vWFA_dom_sf"/>
</dbReference>
<dbReference type="PANTHER" id="PTHR47763">
    <property type="entry name" value="ALPHA-PROTEIN KINASE VWKA"/>
    <property type="match status" value="1"/>
</dbReference>
<dbReference type="InterPro" id="IPR052969">
    <property type="entry name" value="Thr-specific_kinase-like"/>
</dbReference>
<keyword evidence="3" id="KW-1185">Reference proteome</keyword>
<accession>A0ABR2K9X6</accession>
<evidence type="ECO:0000259" key="1">
    <source>
        <dbReference type="Pfam" id="PF20782"/>
    </source>
</evidence>
<dbReference type="EMBL" id="JAPFFF010000006">
    <property type="protein sequence ID" value="KAK8887701.1"/>
    <property type="molecule type" value="Genomic_DNA"/>
</dbReference>
<feature type="domain" description="Type VI secretion system TssR-like VWA" evidence="1">
    <location>
        <begin position="8"/>
        <end position="91"/>
    </location>
</feature>
<dbReference type="SUPFAM" id="SSF53300">
    <property type="entry name" value="vWA-like"/>
    <property type="match status" value="1"/>
</dbReference>
<gene>
    <name evidence="2" type="ORF">M9Y10_038755</name>
</gene>
<dbReference type="Gene3D" id="3.40.50.410">
    <property type="entry name" value="von Willebrand factor, type A domain"/>
    <property type="match status" value="1"/>
</dbReference>
<sequence length="294" mass="34145">MTAKTIAVDLVFVLDATQSTQNVFSSMVDQVNDLAIDLEINYRKANIQYGAVIYRDPVDYHEIKSVPLDPETRTEHDKLQAQLKKERDLNLRKHDIDPEVLDREIAERESHFDREKFPFNKNVAIDVKNDIDQLISELMKVECGSGNDEPEDWVGALKLALDSIAWRENSKRGIVWISDANAHGKLYCGYSNHDEEEPKMEPLVKRMAEERIHFVGINVVRTYDRGCERTLNIMKELYHKYGGKSFLIEEFVPPKNDYLDDDDNEWPQDVMTQFIQTINKSLKRMGSLFDDFDV</sequence>
<evidence type="ECO:0000313" key="2">
    <source>
        <dbReference type="EMBL" id="KAK8887701.1"/>
    </source>
</evidence>
<dbReference type="Pfam" id="PF20782">
    <property type="entry name" value="TssR_VWA"/>
    <property type="match status" value="1"/>
</dbReference>
<evidence type="ECO:0000313" key="3">
    <source>
        <dbReference type="Proteomes" id="UP001470230"/>
    </source>
</evidence>
<comment type="caution">
    <text evidence="2">The sequence shown here is derived from an EMBL/GenBank/DDBJ whole genome shotgun (WGS) entry which is preliminary data.</text>
</comment>
<name>A0ABR2K9X6_9EUKA</name>
<protein>
    <recommendedName>
        <fullName evidence="1">Type VI secretion system TssR-like VWA domain-containing protein</fullName>
    </recommendedName>
</protein>
<dbReference type="PANTHER" id="PTHR47763:SF1">
    <property type="entry name" value="DUF659 DOMAIN-CONTAINING PROTEIN"/>
    <property type="match status" value="1"/>
</dbReference>
<reference evidence="2 3" key="1">
    <citation type="submission" date="2024-04" db="EMBL/GenBank/DDBJ databases">
        <title>Tritrichomonas musculus Genome.</title>
        <authorList>
            <person name="Alves-Ferreira E."/>
            <person name="Grigg M."/>
            <person name="Lorenzi H."/>
            <person name="Galac M."/>
        </authorList>
    </citation>
    <scope>NUCLEOTIDE SEQUENCE [LARGE SCALE GENOMIC DNA]</scope>
    <source>
        <strain evidence="2 3">EAF2021</strain>
    </source>
</reference>